<dbReference type="PROSITE" id="PS51462">
    <property type="entry name" value="NUDIX"/>
    <property type="match status" value="1"/>
</dbReference>
<feature type="short sequence motif" description="Nudix box" evidence="5">
    <location>
        <begin position="77"/>
        <end position="99"/>
    </location>
</feature>
<feature type="binding site" evidence="4">
    <location>
        <position position="140"/>
    </location>
    <ligand>
        <name>Mg(2+)</name>
        <dbReference type="ChEBI" id="CHEBI:18420"/>
        <label>1</label>
    </ligand>
</feature>
<feature type="binding site" evidence="4">
    <location>
        <position position="96"/>
    </location>
    <ligand>
        <name>Mg(2+)</name>
        <dbReference type="ChEBI" id="CHEBI:18420"/>
        <label>1</label>
    </ligand>
</feature>
<comment type="cofactor">
    <cofactor evidence="1 4">
        <name>Mg(2+)</name>
        <dbReference type="ChEBI" id="CHEBI:18420"/>
    </cofactor>
</comment>
<dbReference type="InterPro" id="IPR020084">
    <property type="entry name" value="NUDIX_hydrolase_CS"/>
</dbReference>
<evidence type="ECO:0000256" key="4">
    <source>
        <dbReference type="PIRSR" id="PIRSR604385-2"/>
    </source>
</evidence>
<dbReference type="GO" id="GO:0006753">
    <property type="term" value="P:nucleoside phosphate metabolic process"/>
    <property type="evidence" value="ECO:0007669"/>
    <property type="project" value="TreeGrafter"/>
</dbReference>
<dbReference type="GO" id="GO:0046872">
    <property type="term" value="F:metal ion binding"/>
    <property type="evidence" value="ECO:0007669"/>
    <property type="project" value="UniProtKB-KW"/>
</dbReference>
<gene>
    <name evidence="7" type="ORF">CR205_07965</name>
</gene>
<keyword evidence="3" id="KW-0378">Hydrolase</keyword>
<dbReference type="InterPro" id="IPR004385">
    <property type="entry name" value="NDP_pyrophosphatase"/>
</dbReference>
<dbReference type="FunFam" id="3.90.79.10:FF:000024">
    <property type="entry name" value="ADP-ribose pyrophosphatase"/>
    <property type="match status" value="1"/>
</dbReference>
<dbReference type="OrthoDB" id="9806150at2"/>
<evidence type="ECO:0000313" key="8">
    <source>
        <dbReference type="Proteomes" id="UP000248066"/>
    </source>
</evidence>
<name>A0A2W0HCB9_9BACI</name>
<accession>A0A2W0HCB9</accession>
<dbReference type="GO" id="GO:0019693">
    <property type="term" value="P:ribose phosphate metabolic process"/>
    <property type="evidence" value="ECO:0007669"/>
    <property type="project" value="TreeGrafter"/>
</dbReference>
<proteinExistence type="predicted"/>
<dbReference type="Pfam" id="PF00293">
    <property type="entry name" value="NUDIX"/>
    <property type="match status" value="1"/>
</dbReference>
<comment type="subunit">
    <text evidence="2">Homodimer.</text>
</comment>
<dbReference type="InterPro" id="IPR015797">
    <property type="entry name" value="NUDIX_hydrolase-like_dom_sf"/>
</dbReference>
<dbReference type="PROSITE" id="PS00893">
    <property type="entry name" value="NUDIX_BOX"/>
    <property type="match status" value="1"/>
</dbReference>
<sequence>MDRLEEKTTSKEIIYEGRIIDLSIHQVALPNGKESKREIINHPGAVAVLAVNKEGKLILVKQYRKALEKSIAEIPAGKLEKGEDPKACAARELEEETGYRAGSLEKVMSFYTSPGFADEIVHLYEAKDLSQGKAGTDEDEFVELLEATLDEAVSMIRDETIHDAKTICAIQHYRLTEK</sequence>
<evidence type="ECO:0000256" key="5">
    <source>
        <dbReference type="PIRSR" id="PIRSR604385-3"/>
    </source>
</evidence>
<dbReference type="PANTHER" id="PTHR11839">
    <property type="entry name" value="UDP/ADP-SUGAR PYROPHOSPHATASE"/>
    <property type="match status" value="1"/>
</dbReference>
<organism evidence="7 8">
    <name type="scientific">Alteribacter lacisalsi</name>
    <dbReference type="NCBI Taxonomy" id="2045244"/>
    <lineage>
        <taxon>Bacteria</taxon>
        <taxon>Bacillati</taxon>
        <taxon>Bacillota</taxon>
        <taxon>Bacilli</taxon>
        <taxon>Bacillales</taxon>
        <taxon>Bacillaceae</taxon>
        <taxon>Alteribacter</taxon>
    </lineage>
</organism>
<evidence type="ECO:0000256" key="3">
    <source>
        <dbReference type="ARBA" id="ARBA00022801"/>
    </source>
</evidence>
<keyword evidence="8" id="KW-1185">Reference proteome</keyword>
<reference evidence="7 8" key="1">
    <citation type="submission" date="2017-10" db="EMBL/GenBank/DDBJ databases">
        <title>Bacillus sp. nov., a halophilic bacterium isolated from a Yangshapao Lake.</title>
        <authorList>
            <person name="Wang H."/>
        </authorList>
    </citation>
    <scope>NUCLEOTIDE SEQUENCE [LARGE SCALE GENOMIC DNA]</scope>
    <source>
        <strain evidence="7 8">YSP-3</strain>
    </source>
</reference>
<dbReference type="EMBL" id="PDOF01000001">
    <property type="protein sequence ID" value="PYZ98511.1"/>
    <property type="molecule type" value="Genomic_DNA"/>
</dbReference>
<dbReference type="NCBIfam" id="TIGR00052">
    <property type="entry name" value="nudix-type nucleoside diphosphatase, YffH/AdpP family"/>
    <property type="match status" value="1"/>
</dbReference>
<protein>
    <submittedName>
        <fullName evidence="7">ADP-ribose pyrophosphatase</fullName>
    </submittedName>
</protein>
<evidence type="ECO:0000256" key="1">
    <source>
        <dbReference type="ARBA" id="ARBA00001946"/>
    </source>
</evidence>
<dbReference type="GO" id="GO:0016818">
    <property type="term" value="F:hydrolase activity, acting on acid anhydrides, in phosphorus-containing anhydrides"/>
    <property type="evidence" value="ECO:0007669"/>
    <property type="project" value="InterPro"/>
</dbReference>
<dbReference type="InterPro" id="IPR000086">
    <property type="entry name" value="NUDIX_hydrolase_dom"/>
</dbReference>
<dbReference type="RefSeq" id="WP_110518455.1">
    <property type="nucleotide sequence ID" value="NZ_PDOF01000001.1"/>
</dbReference>
<dbReference type="PANTHER" id="PTHR11839:SF18">
    <property type="entry name" value="NUDIX HYDROLASE DOMAIN-CONTAINING PROTEIN"/>
    <property type="match status" value="1"/>
</dbReference>
<feature type="binding site" evidence="4">
    <location>
        <position position="92"/>
    </location>
    <ligand>
        <name>Mg(2+)</name>
        <dbReference type="ChEBI" id="CHEBI:18420"/>
        <label>1</label>
    </ligand>
</feature>
<evidence type="ECO:0000313" key="7">
    <source>
        <dbReference type="EMBL" id="PYZ98511.1"/>
    </source>
</evidence>
<dbReference type="SUPFAM" id="SSF55811">
    <property type="entry name" value="Nudix"/>
    <property type="match status" value="1"/>
</dbReference>
<evidence type="ECO:0000256" key="2">
    <source>
        <dbReference type="ARBA" id="ARBA00011738"/>
    </source>
</evidence>
<comment type="caution">
    <text evidence="7">The sequence shown here is derived from an EMBL/GenBank/DDBJ whole genome shotgun (WGS) entry which is preliminary data.</text>
</comment>
<feature type="binding site" evidence="4">
    <location>
        <position position="76"/>
    </location>
    <ligand>
        <name>Mg(2+)</name>
        <dbReference type="ChEBI" id="CHEBI:18420"/>
        <label>1</label>
    </ligand>
</feature>
<keyword evidence="4" id="KW-0479">Metal-binding</keyword>
<dbReference type="Proteomes" id="UP000248066">
    <property type="component" value="Unassembled WGS sequence"/>
</dbReference>
<dbReference type="Gene3D" id="3.90.79.10">
    <property type="entry name" value="Nucleoside Triphosphate Pyrophosphohydrolase"/>
    <property type="match status" value="1"/>
</dbReference>
<feature type="domain" description="Nudix hydrolase" evidence="6">
    <location>
        <begin position="40"/>
        <end position="169"/>
    </location>
</feature>
<keyword evidence="4" id="KW-0460">Magnesium</keyword>
<dbReference type="CDD" id="cd03424">
    <property type="entry name" value="NUDIX_ADPRase_Nudt5_UGPPase_Nudt14"/>
    <property type="match status" value="1"/>
</dbReference>
<dbReference type="AlphaFoldDB" id="A0A2W0HCB9"/>
<dbReference type="GO" id="GO:0005829">
    <property type="term" value="C:cytosol"/>
    <property type="evidence" value="ECO:0007669"/>
    <property type="project" value="TreeGrafter"/>
</dbReference>
<evidence type="ECO:0000259" key="6">
    <source>
        <dbReference type="PROSITE" id="PS51462"/>
    </source>
</evidence>